<sequence length="66" mass="6923">MGVGNGSTPWLEVGDGALDKGEHPGCRPEADGSSVASSRALSDWTLLFAFTAVMIIPFVLVAWLMS</sequence>
<evidence type="ECO:0000256" key="1">
    <source>
        <dbReference type="SAM" id="MobiDB-lite"/>
    </source>
</evidence>
<protein>
    <submittedName>
        <fullName evidence="3">Uncharacterized protein</fullName>
    </submittedName>
</protein>
<keyword evidence="4" id="KW-1185">Reference proteome</keyword>
<dbReference type="Proteomes" id="UP000309667">
    <property type="component" value="Unassembled WGS sequence"/>
</dbReference>
<evidence type="ECO:0000313" key="3">
    <source>
        <dbReference type="EMBL" id="THV13590.1"/>
    </source>
</evidence>
<reference evidence="3 4" key="1">
    <citation type="submission" date="2019-04" db="EMBL/GenBank/DDBJ databases">
        <title>Genome sequence of strain 7209-2.</title>
        <authorList>
            <person name="Gao J."/>
            <person name="Sun J."/>
        </authorList>
    </citation>
    <scope>NUCLEOTIDE SEQUENCE [LARGE SCALE GENOMIC DNA]</scope>
    <source>
        <strain evidence="3 4">7209-2</strain>
    </source>
</reference>
<organism evidence="3 4">
    <name type="scientific">Rhizobium rhizophilum</name>
    <dbReference type="NCBI Taxonomy" id="1850373"/>
    <lineage>
        <taxon>Bacteria</taxon>
        <taxon>Pseudomonadati</taxon>
        <taxon>Pseudomonadota</taxon>
        <taxon>Alphaproteobacteria</taxon>
        <taxon>Hyphomicrobiales</taxon>
        <taxon>Rhizobiaceae</taxon>
        <taxon>Rhizobium/Agrobacterium group</taxon>
        <taxon>Rhizobium</taxon>
    </lineage>
</organism>
<keyword evidence="2" id="KW-0812">Transmembrane</keyword>
<name>A0ABY2QSR2_9HYPH</name>
<feature type="region of interest" description="Disordered" evidence="1">
    <location>
        <begin position="1"/>
        <end position="35"/>
    </location>
</feature>
<evidence type="ECO:0000313" key="4">
    <source>
        <dbReference type="Proteomes" id="UP000309667"/>
    </source>
</evidence>
<feature type="transmembrane region" description="Helical" evidence="2">
    <location>
        <begin position="44"/>
        <end position="65"/>
    </location>
</feature>
<dbReference type="EMBL" id="STGT01000003">
    <property type="protein sequence ID" value="THV13590.1"/>
    <property type="molecule type" value="Genomic_DNA"/>
</dbReference>
<gene>
    <name evidence="3" type="ORF">E9677_11765</name>
</gene>
<keyword evidence="2" id="KW-1133">Transmembrane helix</keyword>
<accession>A0ABY2QSR2</accession>
<dbReference type="RefSeq" id="WP_136558300.1">
    <property type="nucleotide sequence ID" value="NZ_STGT01000003.1"/>
</dbReference>
<comment type="caution">
    <text evidence="3">The sequence shown here is derived from an EMBL/GenBank/DDBJ whole genome shotgun (WGS) entry which is preliminary data.</text>
</comment>
<proteinExistence type="predicted"/>
<feature type="compositionally biased region" description="Basic and acidic residues" evidence="1">
    <location>
        <begin position="17"/>
        <end position="30"/>
    </location>
</feature>
<evidence type="ECO:0000256" key="2">
    <source>
        <dbReference type="SAM" id="Phobius"/>
    </source>
</evidence>
<keyword evidence="2" id="KW-0472">Membrane</keyword>